<dbReference type="PANTHER" id="PTHR21405:SF0">
    <property type="entry name" value="TETRATRICOPEPTIDE REPEAT PROTEIN 36"/>
    <property type="match status" value="1"/>
</dbReference>
<dbReference type="EMBL" id="JAINDJ010000008">
    <property type="protein sequence ID" value="KAG9440202.1"/>
    <property type="molecule type" value="Genomic_DNA"/>
</dbReference>
<dbReference type="SMART" id="SM00028">
    <property type="entry name" value="TPR"/>
    <property type="match status" value="1"/>
</dbReference>
<dbReference type="InterPro" id="IPR011990">
    <property type="entry name" value="TPR-like_helical_dom_sf"/>
</dbReference>
<name>A0AAV7DYH2_ARIFI</name>
<evidence type="ECO:0000256" key="2">
    <source>
        <dbReference type="PROSITE-ProRule" id="PRU00339"/>
    </source>
</evidence>
<dbReference type="SUPFAM" id="SSF48452">
    <property type="entry name" value="TPR-like"/>
    <property type="match status" value="1"/>
</dbReference>
<evidence type="ECO:0000256" key="1">
    <source>
        <dbReference type="ARBA" id="ARBA00006995"/>
    </source>
</evidence>
<dbReference type="PANTHER" id="PTHR21405">
    <property type="entry name" value="CDNA SEQUENCE BC021608"/>
    <property type="match status" value="1"/>
</dbReference>
<accession>A0AAV7DYH2</accession>
<keyword evidence="3" id="KW-0812">Transmembrane</keyword>
<keyword evidence="5" id="KW-1185">Reference proteome</keyword>
<dbReference type="Gene3D" id="1.25.40.10">
    <property type="entry name" value="Tetratricopeptide repeat domain"/>
    <property type="match status" value="2"/>
</dbReference>
<reference evidence="4 5" key="1">
    <citation type="submission" date="2021-07" db="EMBL/GenBank/DDBJ databases">
        <title>The Aristolochia fimbriata genome: insights into angiosperm evolution, floral development and chemical biosynthesis.</title>
        <authorList>
            <person name="Jiao Y."/>
        </authorList>
    </citation>
    <scope>NUCLEOTIDE SEQUENCE [LARGE SCALE GENOMIC DNA]</scope>
    <source>
        <strain evidence="4">IBCAS-2021</strain>
        <tissue evidence="4">Leaf</tissue>
    </source>
</reference>
<organism evidence="4 5">
    <name type="scientific">Aristolochia fimbriata</name>
    <name type="common">White veined hardy Dutchman's pipe vine</name>
    <dbReference type="NCBI Taxonomy" id="158543"/>
    <lineage>
        <taxon>Eukaryota</taxon>
        <taxon>Viridiplantae</taxon>
        <taxon>Streptophyta</taxon>
        <taxon>Embryophyta</taxon>
        <taxon>Tracheophyta</taxon>
        <taxon>Spermatophyta</taxon>
        <taxon>Magnoliopsida</taxon>
        <taxon>Magnoliidae</taxon>
        <taxon>Piperales</taxon>
        <taxon>Aristolochiaceae</taxon>
        <taxon>Aristolochia</taxon>
    </lineage>
</organism>
<evidence type="ECO:0000313" key="4">
    <source>
        <dbReference type="EMBL" id="KAG9440202.1"/>
    </source>
</evidence>
<dbReference type="Proteomes" id="UP000825729">
    <property type="component" value="Unassembled WGS sequence"/>
</dbReference>
<dbReference type="AlphaFoldDB" id="A0AAV7DYH2"/>
<evidence type="ECO:0000313" key="5">
    <source>
        <dbReference type="Proteomes" id="UP000825729"/>
    </source>
</evidence>
<sequence>MAPETLIQGAILLLTLAMFYFLQTVPPKAMALFRRRNRSAVQAKRHFVAGAQQLARARAARDRHSVVSFAKSASVEADKALALDPRDAAAHILKALSLDLQNHKTAALRSLDTALAPPAVKSLSSRERGDALFKRAQVQIDINRRRRLDPAVSDLVEAVKLSPENAKAFCLLGNCYELKEMREEAKNAYEAAVTLDASSEEAKEAKEALKRLS</sequence>
<protein>
    <submittedName>
        <fullName evidence="4">Uncharacterized protein</fullName>
    </submittedName>
</protein>
<dbReference type="Pfam" id="PF13181">
    <property type="entry name" value="TPR_8"/>
    <property type="match status" value="1"/>
</dbReference>
<dbReference type="InterPro" id="IPR038906">
    <property type="entry name" value="TTC36"/>
</dbReference>
<keyword evidence="3" id="KW-0472">Membrane</keyword>
<dbReference type="InterPro" id="IPR019734">
    <property type="entry name" value="TPR_rpt"/>
</dbReference>
<proteinExistence type="inferred from homology"/>
<evidence type="ECO:0000256" key="3">
    <source>
        <dbReference type="SAM" id="Phobius"/>
    </source>
</evidence>
<comment type="caution">
    <text evidence="4">The sequence shown here is derived from an EMBL/GenBank/DDBJ whole genome shotgun (WGS) entry which is preliminary data.</text>
</comment>
<keyword evidence="2" id="KW-0802">TPR repeat</keyword>
<feature type="transmembrane region" description="Helical" evidence="3">
    <location>
        <begin position="6"/>
        <end position="25"/>
    </location>
</feature>
<gene>
    <name evidence="4" type="ORF">H6P81_020367</name>
</gene>
<comment type="similarity">
    <text evidence="1">Belongs to the TTC36 family.</text>
</comment>
<feature type="repeat" description="TPR" evidence="2">
    <location>
        <begin position="166"/>
        <end position="199"/>
    </location>
</feature>
<keyword evidence="3" id="KW-1133">Transmembrane helix</keyword>
<dbReference type="PROSITE" id="PS50005">
    <property type="entry name" value="TPR"/>
    <property type="match status" value="1"/>
</dbReference>